<dbReference type="Proteomes" id="UP000231434">
    <property type="component" value="Unassembled WGS sequence"/>
</dbReference>
<feature type="transmembrane region" description="Helical" evidence="1">
    <location>
        <begin position="125"/>
        <end position="145"/>
    </location>
</feature>
<dbReference type="InterPro" id="IPR036138">
    <property type="entry name" value="PBP_dimer_sf"/>
</dbReference>
<gene>
    <name evidence="3" type="ORF">COU86_05275</name>
</gene>
<accession>A0A2M8KK58</accession>
<feature type="domain" description="NTF2-like N-terminal transpeptidase" evidence="2">
    <location>
        <begin position="400"/>
        <end position="503"/>
    </location>
</feature>
<feature type="transmembrane region" description="Helical" evidence="1">
    <location>
        <begin position="180"/>
        <end position="212"/>
    </location>
</feature>
<organism evidence="3 4">
    <name type="scientific">Candidatus Roizmanbacteria bacterium CG10_big_fil_rev_8_21_14_0_10_36_26</name>
    <dbReference type="NCBI Taxonomy" id="1974851"/>
    <lineage>
        <taxon>Bacteria</taxon>
        <taxon>Candidatus Roizmaniibacteriota</taxon>
    </lineage>
</organism>
<dbReference type="InterPro" id="IPR032710">
    <property type="entry name" value="NTF2-like_dom_sf"/>
</dbReference>
<evidence type="ECO:0000313" key="3">
    <source>
        <dbReference type="EMBL" id="PJE60291.1"/>
    </source>
</evidence>
<protein>
    <recommendedName>
        <fullName evidence="2">NTF2-like N-terminal transpeptidase domain-containing protein</fullName>
    </recommendedName>
</protein>
<dbReference type="Gene3D" id="3.10.450.100">
    <property type="entry name" value="NTF2-like, domain 1"/>
    <property type="match status" value="1"/>
</dbReference>
<dbReference type="GO" id="GO:0008658">
    <property type="term" value="F:penicillin binding"/>
    <property type="evidence" value="ECO:0007669"/>
    <property type="project" value="InterPro"/>
</dbReference>
<feature type="transmembrane region" description="Helical" evidence="1">
    <location>
        <begin position="151"/>
        <end position="168"/>
    </location>
</feature>
<dbReference type="AlphaFoldDB" id="A0A2M8KK58"/>
<keyword evidence="1" id="KW-0472">Membrane</keyword>
<feature type="transmembrane region" description="Helical" evidence="1">
    <location>
        <begin position="371"/>
        <end position="387"/>
    </location>
</feature>
<feature type="transmembrane region" description="Helical" evidence="1">
    <location>
        <begin position="86"/>
        <end position="113"/>
    </location>
</feature>
<reference evidence="4" key="1">
    <citation type="submission" date="2017-09" db="EMBL/GenBank/DDBJ databases">
        <title>Depth-based differentiation of microbial function through sediment-hosted aquifers and enrichment of novel symbionts in the deep terrestrial subsurface.</title>
        <authorList>
            <person name="Probst A.J."/>
            <person name="Ladd B."/>
            <person name="Jarett J.K."/>
            <person name="Geller-Mcgrath D.E."/>
            <person name="Sieber C.M.K."/>
            <person name="Emerson J.B."/>
            <person name="Anantharaman K."/>
            <person name="Thomas B.C."/>
            <person name="Malmstrom R."/>
            <person name="Stieglmeier M."/>
            <person name="Klingl A."/>
            <person name="Woyke T."/>
            <person name="Ryan C.M."/>
            <person name="Banfield J.F."/>
        </authorList>
    </citation>
    <scope>NUCLEOTIDE SEQUENCE [LARGE SCALE GENOMIC DNA]</scope>
</reference>
<dbReference type="SUPFAM" id="SSF56519">
    <property type="entry name" value="Penicillin binding protein dimerisation domain"/>
    <property type="match status" value="1"/>
</dbReference>
<dbReference type="SUPFAM" id="SSF54427">
    <property type="entry name" value="NTF2-like"/>
    <property type="match status" value="1"/>
</dbReference>
<feature type="transmembrane region" description="Helical" evidence="1">
    <location>
        <begin position="325"/>
        <end position="342"/>
    </location>
</feature>
<sequence>MKYIGILVFILLSFIVFYEIFSYRGIYFSKYDKDYARDLYDHSQYSIPISTRTISDELLYQVAGNDYFKTGQLFTINPEAPPLGKYLFGLSILIFNNAQIISVFIFLLCAFFYLKISKYILKDNIFVTLSLFLFILEPLIFSQMSKSMLDLPQLLAFFIHIYSFLLLIDDEKKSDWKIFFLIFLAGLSLGFFISVKIGFLAIAIILADFIILLKKKKILYIVPIIGLSVCIYTICYLPYFLQGNNLISFMKAQKWIFHYWTTSKVQPIYGMIFLSFFTGLTKGWHQGAVWEWVPEWTIFWPIYLASYLLTLRTAAGNITKMKTKYLYLIVLSGCLLFTLAFIPLFIRYLLLILPLLIIFFIFYLKAFKRLFILLFSVIFLTQIYLFFHPNPDQVVKNIKRTWENGTYQDMYSFLSGSSIKKFSRLEFWRKMQLLEKKLGVENRTIDIKLEKIYPWKNKVNANFTILYKTRLGIYKNIQPVTFSREIGIWKMAWKDSLILKDFTFDDQIISSFALGRFGTIKLQDGTVLSKEGMRPFFLIIPNQIEDDRKIQNQIAKLIGKQAWDVEIVYRPNSQPDIPVEIGFLKEDISSKYLKKIKFYEAVVVEERRTRIYDEQTIKKMTLGTIKRIESKYYSVLNPGWGGKVLIQKRNHQTGVFQMKEKKDGQDLVIENNY</sequence>
<keyword evidence="1" id="KW-0812">Transmembrane</keyword>
<dbReference type="Gene3D" id="3.90.1310.10">
    <property type="entry name" value="Penicillin-binding protein 2a (Domain 2)"/>
    <property type="match status" value="1"/>
</dbReference>
<feature type="transmembrane region" description="Helical" evidence="1">
    <location>
        <begin position="257"/>
        <end position="278"/>
    </location>
</feature>
<evidence type="ECO:0000259" key="2">
    <source>
        <dbReference type="Pfam" id="PF05223"/>
    </source>
</evidence>
<feature type="transmembrane region" description="Helical" evidence="1">
    <location>
        <begin position="218"/>
        <end position="237"/>
    </location>
</feature>
<feature type="transmembrane region" description="Helical" evidence="1">
    <location>
        <begin position="298"/>
        <end position="318"/>
    </location>
</feature>
<dbReference type="EMBL" id="PFEB01000050">
    <property type="protein sequence ID" value="PJE60291.1"/>
    <property type="molecule type" value="Genomic_DNA"/>
</dbReference>
<dbReference type="GO" id="GO:0046677">
    <property type="term" value="P:response to antibiotic"/>
    <property type="evidence" value="ECO:0007669"/>
    <property type="project" value="InterPro"/>
</dbReference>
<proteinExistence type="predicted"/>
<feature type="transmembrane region" description="Helical" evidence="1">
    <location>
        <begin position="348"/>
        <end position="364"/>
    </location>
</feature>
<comment type="caution">
    <text evidence="3">The sequence shown here is derived from an EMBL/GenBank/DDBJ whole genome shotgun (WGS) entry which is preliminary data.</text>
</comment>
<dbReference type="InterPro" id="IPR007887">
    <property type="entry name" value="MecA_N"/>
</dbReference>
<dbReference type="Pfam" id="PF05223">
    <property type="entry name" value="MecA_N"/>
    <property type="match status" value="1"/>
</dbReference>
<keyword evidence="1" id="KW-1133">Transmembrane helix</keyword>
<evidence type="ECO:0000313" key="4">
    <source>
        <dbReference type="Proteomes" id="UP000231434"/>
    </source>
</evidence>
<name>A0A2M8KK58_9BACT</name>
<evidence type="ECO:0000256" key="1">
    <source>
        <dbReference type="SAM" id="Phobius"/>
    </source>
</evidence>